<sequence length="68" mass="7765">MEDKKPQSEPLRRFITPQQLGLVAFFILFWAIALHYAVARFWQVQDDCPVVVPQSSASVRDIEGCADE</sequence>
<dbReference type="EMBL" id="CP003607">
    <property type="protein sequence ID" value="AFY84185.1"/>
    <property type="molecule type" value="Genomic_DNA"/>
</dbReference>
<evidence type="ECO:0000313" key="2">
    <source>
        <dbReference type="EMBL" id="AFY84185.1"/>
    </source>
</evidence>
<protein>
    <submittedName>
        <fullName evidence="2">Uncharacterized protein</fullName>
    </submittedName>
</protein>
<keyword evidence="3" id="KW-1185">Reference proteome</keyword>
<proteinExistence type="predicted"/>
<dbReference type="HOGENOM" id="CLU_2789910_0_0_3"/>
<organism evidence="2 3">
    <name type="scientific">Oscillatoria acuminata PCC 6304</name>
    <dbReference type="NCBI Taxonomy" id="56110"/>
    <lineage>
        <taxon>Bacteria</taxon>
        <taxon>Bacillati</taxon>
        <taxon>Cyanobacteriota</taxon>
        <taxon>Cyanophyceae</taxon>
        <taxon>Oscillatoriophycideae</taxon>
        <taxon>Oscillatoriales</taxon>
        <taxon>Oscillatoriaceae</taxon>
        <taxon>Oscillatoria</taxon>
    </lineage>
</organism>
<dbReference type="AlphaFoldDB" id="K9TNR0"/>
<dbReference type="InParanoid" id="K9TNR0"/>
<dbReference type="Proteomes" id="UP000010367">
    <property type="component" value="Chromosome"/>
</dbReference>
<keyword evidence="1" id="KW-1133">Transmembrane helix</keyword>
<gene>
    <name evidence="2" type="ORF">Oscil6304_4673</name>
</gene>
<reference evidence="2 3" key="1">
    <citation type="submission" date="2012-06" db="EMBL/GenBank/DDBJ databases">
        <title>Finished chromosome of genome of Oscillatoria acuminata PCC 6304.</title>
        <authorList>
            <consortium name="US DOE Joint Genome Institute"/>
            <person name="Gugger M."/>
            <person name="Coursin T."/>
            <person name="Rippka R."/>
            <person name="Tandeau De Marsac N."/>
            <person name="Huntemann M."/>
            <person name="Wei C.-L."/>
            <person name="Han J."/>
            <person name="Detter J.C."/>
            <person name="Han C."/>
            <person name="Tapia R."/>
            <person name="Davenport K."/>
            <person name="Daligault H."/>
            <person name="Erkkila T."/>
            <person name="Gu W."/>
            <person name="Munk A.C.C."/>
            <person name="Teshima H."/>
            <person name="Xu Y."/>
            <person name="Chain P."/>
            <person name="Chen A."/>
            <person name="Krypides N."/>
            <person name="Mavromatis K."/>
            <person name="Markowitz V."/>
            <person name="Szeto E."/>
            <person name="Ivanova N."/>
            <person name="Mikhailova N."/>
            <person name="Ovchinnikova G."/>
            <person name="Pagani I."/>
            <person name="Pati A."/>
            <person name="Goodwin L."/>
            <person name="Peters L."/>
            <person name="Pitluck S."/>
            <person name="Woyke T."/>
            <person name="Kerfeld C."/>
        </authorList>
    </citation>
    <scope>NUCLEOTIDE SEQUENCE [LARGE SCALE GENOMIC DNA]</scope>
    <source>
        <strain evidence="2 3">PCC 6304</strain>
    </source>
</reference>
<feature type="transmembrane region" description="Helical" evidence="1">
    <location>
        <begin position="20"/>
        <end position="42"/>
    </location>
</feature>
<evidence type="ECO:0000256" key="1">
    <source>
        <dbReference type="SAM" id="Phobius"/>
    </source>
</evidence>
<dbReference type="RefSeq" id="WP_015150804.1">
    <property type="nucleotide sequence ID" value="NC_019693.1"/>
</dbReference>
<keyword evidence="1" id="KW-0812">Transmembrane</keyword>
<accession>K9TNR0</accession>
<keyword evidence="1" id="KW-0472">Membrane</keyword>
<dbReference type="KEGG" id="oac:Oscil6304_4673"/>
<evidence type="ECO:0000313" key="3">
    <source>
        <dbReference type="Proteomes" id="UP000010367"/>
    </source>
</evidence>
<name>K9TNR0_9CYAN</name>